<evidence type="ECO:0000256" key="3">
    <source>
        <dbReference type="ARBA" id="ARBA00022723"/>
    </source>
</evidence>
<comment type="caution">
    <text evidence="10">The sequence shown here is derived from an EMBL/GenBank/DDBJ whole genome shotgun (WGS) entry which is preliminary data.</text>
</comment>
<dbReference type="Gene3D" id="3.40.50.300">
    <property type="entry name" value="P-loop containing nucleotide triphosphate hydrolases"/>
    <property type="match status" value="1"/>
</dbReference>
<evidence type="ECO:0000256" key="9">
    <source>
        <dbReference type="HAMAP-Rule" id="MF_00336"/>
    </source>
</evidence>
<dbReference type="GO" id="GO:0005524">
    <property type="term" value="F:ATP binding"/>
    <property type="evidence" value="ECO:0007669"/>
    <property type="project" value="UniProtKB-UniRule"/>
</dbReference>
<dbReference type="CDD" id="cd03109">
    <property type="entry name" value="DTBS"/>
    <property type="match status" value="1"/>
</dbReference>
<dbReference type="AlphaFoldDB" id="A0A8J7ISW7"/>
<dbReference type="PANTHER" id="PTHR43210:SF2">
    <property type="entry name" value="ATP-DEPENDENT DETHIOBIOTIN SYNTHETASE BIOD 2"/>
    <property type="match status" value="1"/>
</dbReference>
<gene>
    <name evidence="9 10" type="primary">bioD</name>
    <name evidence="10" type="ORF">H1D41_15210</name>
</gene>
<comment type="caution">
    <text evidence="9">Lacks conserved residue(s) required for the propagation of feature annotation.</text>
</comment>
<evidence type="ECO:0000256" key="1">
    <source>
        <dbReference type="ARBA" id="ARBA00022490"/>
    </source>
</evidence>
<feature type="binding site" evidence="9">
    <location>
        <begin position="96"/>
        <end position="99"/>
    </location>
    <ligand>
        <name>ATP</name>
        <dbReference type="ChEBI" id="CHEBI:30616"/>
    </ligand>
</feature>
<dbReference type="Pfam" id="PF13500">
    <property type="entry name" value="AAA_26"/>
    <property type="match status" value="1"/>
</dbReference>
<evidence type="ECO:0000256" key="4">
    <source>
        <dbReference type="ARBA" id="ARBA00022741"/>
    </source>
</evidence>
<feature type="active site" evidence="9">
    <location>
        <position position="32"/>
    </location>
</feature>
<dbReference type="InterPro" id="IPR004472">
    <property type="entry name" value="DTB_synth_BioD"/>
</dbReference>
<feature type="binding site" evidence="9">
    <location>
        <position position="16"/>
    </location>
    <ligand>
        <name>Mg(2+)</name>
        <dbReference type="ChEBI" id="CHEBI:18420"/>
    </ligand>
</feature>
<comment type="function">
    <text evidence="9">Catalyzes a mechanistically unusual reaction, the ATP-dependent insertion of CO2 between the N7 and N8 nitrogen atoms of 7,8-diaminopelargonic acid (DAPA, also called 7,8-diammoniononanoate) to form a ureido ring.</text>
</comment>
<evidence type="ECO:0000256" key="7">
    <source>
        <dbReference type="ARBA" id="ARBA00022842"/>
    </source>
</evidence>
<evidence type="ECO:0000313" key="11">
    <source>
        <dbReference type="Proteomes" id="UP000640583"/>
    </source>
</evidence>
<dbReference type="GO" id="GO:0005829">
    <property type="term" value="C:cytosol"/>
    <property type="evidence" value="ECO:0007669"/>
    <property type="project" value="TreeGrafter"/>
</dbReference>
<reference evidence="10" key="1">
    <citation type="submission" date="2020-10" db="EMBL/GenBank/DDBJ databases">
        <title>Paenihalocynthiibacter styelae gen. nov., sp. nov., isolated from stalked sea squirt Styela clava.</title>
        <authorList>
            <person name="Kim Y.-O."/>
            <person name="Yoon J.-H."/>
        </authorList>
    </citation>
    <scope>NUCLEOTIDE SEQUENCE</scope>
    <source>
        <strain evidence="10">MYP1-1</strain>
    </source>
</reference>
<keyword evidence="6 9" id="KW-0067">ATP-binding</keyword>
<keyword evidence="2 9" id="KW-0436">Ligase</keyword>
<dbReference type="PIRSF" id="PIRSF006755">
    <property type="entry name" value="DTB_synth"/>
    <property type="match status" value="1"/>
</dbReference>
<dbReference type="EMBL" id="JADCKQ010000013">
    <property type="protein sequence ID" value="MBI1494991.1"/>
    <property type="molecule type" value="Genomic_DNA"/>
</dbReference>
<dbReference type="GO" id="GO:0009102">
    <property type="term" value="P:biotin biosynthetic process"/>
    <property type="evidence" value="ECO:0007669"/>
    <property type="project" value="UniProtKB-UniRule"/>
</dbReference>
<dbReference type="GO" id="GO:0000287">
    <property type="term" value="F:magnesium ion binding"/>
    <property type="evidence" value="ECO:0007669"/>
    <property type="project" value="UniProtKB-UniRule"/>
</dbReference>
<keyword evidence="1 9" id="KW-0963">Cytoplasm</keyword>
<name>A0A8J7ISW7_9RHOB</name>
<evidence type="ECO:0000256" key="2">
    <source>
        <dbReference type="ARBA" id="ARBA00022598"/>
    </source>
</evidence>
<comment type="catalytic activity">
    <reaction evidence="9">
        <text>(7R,8S)-7,8-diammoniononanoate + CO2 + ATP = (4R,5S)-dethiobiotin + ADP + phosphate + 3 H(+)</text>
        <dbReference type="Rhea" id="RHEA:15805"/>
        <dbReference type="ChEBI" id="CHEBI:15378"/>
        <dbReference type="ChEBI" id="CHEBI:16526"/>
        <dbReference type="ChEBI" id="CHEBI:30616"/>
        <dbReference type="ChEBI" id="CHEBI:43474"/>
        <dbReference type="ChEBI" id="CHEBI:149469"/>
        <dbReference type="ChEBI" id="CHEBI:149473"/>
        <dbReference type="ChEBI" id="CHEBI:456216"/>
        <dbReference type="EC" id="6.3.3.3"/>
    </reaction>
</comment>
<dbReference type="UniPathway" id="UPA00078">
    <property type="reaction ID" value="UER00161"/>
</dbReference>
<keyword evidence="4 9" id="KW-0547">Nucleotide-binding</keyword>
<dbReference type="HAMAP" id="MF_00336">
    <property type="entry name" value="BioD"/>
    <property type="match status" value="1"/>
</dbReference>
<dbReference type="Proteomes" id="UP000640583">
    <property type="component" value="Unassembled WGS sequence"/>
</dbReference>
<evidence type="ECO:0000256" key="6">
    <source>
        <dbReference type="ARBA" id="ARBA00022840"/>
    </source>
</evidence>
<comment type="similarity">
    <text evidence="9">Belongs to the dethiobiotin synthetase family.</text>
</comment>
<keyword evidence="3 9" id="KW-0479">Metal-binding</keyword>
<keyword evidence="7 9" id="KW-0460">Magnesium</keyword>
<comment type="cofactor">
    <cofactor evidence="9">
        <name>Mg(2+)</name>
        <dbReference type="ChEBI" id="CHEBI:18420"/>
    </cofactor>
</comment>
<evidence type="ECO:0000256" key="8">
    <source>
        <dbReference type="ARBA" id="ARBA00047386"/>
    </source>
</evidence>
<dbReference type="GO" id="GO:0004141">
    <property type="term" value="F:dethiobiotin synthase activity"/>
    <property type="evidence" value="ECO:0007669"/>
    <property type="project" value="UniProtKB-UniRule"/>
</dbReference>
<proteinExistence type="inferred from homology"/>
<comment type="subunit">
    <text evidence="9">Homodimer.</text>
</comment>
<accession>A0A8J7ISW7</accession>
<dbReference type="RefSeq" id="WP_228849715.1">
    <property type="nucleotide sequence ID" value="NZ_JADCKQ010000013.1"/>
</dbReference>
<keyword evidence="11" id="KW-1185">Reference proteome</keyword>
<comment type="subcellular location">
    <subcellularLocation>
        <location evidence="9">Cytoplasm</location>
    </subcellularLocation>
</comment>
<feature type="binding site" evidence="9">
    <location>
        <position position="43"/>
    </location>
    <ligand>
        <name>ATP</name>
        <dbReference type="ChEBI" id="CHEBI:30616"/>
    </ligand>
</feature>
<organism evidence="10 11">
    <name type="scientific">Halocynthiibacter styelae</name>
    <dbReference type="NCBI Taxonomy" id="2761955"/>
    <lineage>
        <taxon>Bacteria</taxon>
        <taxon>Pseudomonadati</taxon>
        <taxon>Pseudomonadota</taxon>
        <taxon>Alphaproteobacteria</taxon>
        <taxon>Rhodobacterales</taxon>
        <taxon>Paracoccaceae</taxon>
        <taxon>Halocynthiibacter</taxon>
    </lineage>
</organism>
<protein>
    <recommendedName>
        <fullName evidence="9">ATP-dependent dethiobiotin synthetase BioD</fullName>
        <ecNumber evidence="9">6.3.3.3</ecNumber>
    </recommendedName>
    <alternativeName>
        <fullName evidence="9">DTB synthetase</fullName>
        <shortName evidence="9">DTBS</shortName>
    </alternativeName>
    <alternativeName>
        <fullName evidence="9">Dethiobiotin synthase</fullName>
    </alternativeName>
</protein>
<evidence type="ECO:0000256" key="5">
    <source>
        <dbReference type="ARBA" id="ARBA00022756"/>
    </source>
</evidence>
<comment type="pathway">
    <text evidence="9">Cofactor biosynthesis; biotin biosynthesis; biotin from 7,8-diaminononanoate: step 1/2.</text>
</comment>
<dbReference type="PANTHER" id="PTHR43210">
    <property type="entry name" value="DETHIOBIOTIN SYNTHETASE"/>
    <property type="match status" value="1"/>
</dbReference>
<dbReference type="InterPro" id="IPR027417">
    <property type="entry name" value="P-loop_NTPase"/>
</dbReference>
<feature type="binding site" evidence="9">
    <location>
        <position position="96"/>
    </location>
    <ligand>
        <name>Mg(2+)</name>
        <dbReference type="ChEBI" id="CHEBI:18420"/>
    </ligand>
</feature>
<keyword evidence="5 9" id="KW-0093">Biotin biosynthesis</keyword>
<dbReference type="EC" id="6.3.3.3" evidence="9"/>
<evidence type="ECO:0000313" key="10">
    <source>
        <dbReference type="EMBL" id="MBI1494991.1"/>
    </source>
</evidence>
<feature type="binding site" evidence="9">
    <location>
        <begin position="12"/>
        <end position="17"/>
    </location>
    <ligand>
        <name>ATP</name>
        <dbReference type="ChEBI" id="CHEBI:30616"/>
    </ligand>
</feature>
<feature type="binding site" evidence="9">
    <location>
        <position position="43"/>
    </location>
    <ligand>
        <name>Mg(2+)</name>
        <dbReference type="ChEBI" id="CHEBI:18420"/>
    </ligand>
</feature>
<dbReference type="SUPFAM" id="SSF52540">
    <property type="entry name" value="P-loop containing nucleoside triphosphate hydrolases"/>
    <property type="match status" value="1"/>
</dbReference>
<sequence length="205" mass="21954">MTTFIVTGTDTGIGKTVFSAGLTQALQATYWKPVQAGLEEETDSEFVGRLSGQTVLPEAHRLGMPASPHLSAEAEGAIIDPNALTLPDVTGPLVVEGAGGLMVPVNRQTLYIDIFARWQKPVILCARTQLGTINHTLLSLQALRTAGCDVHGVAFIGDPEPEVEQTIVDFGQTRRLGRLPMLPELNPDTLQAAFARAFPAEAFHV</sequence>
<comment type="catalytic activity">
    <reaction evidence="8">
        <text>(7R,8S)-8-amino-7-(carboxyamino)nonanoate + ATP = (4R,5S)-dethiobiotin + ADP + phosphate + H(+)</text>
        <dbReference type="Rhea" id="RHEA:63684"/>
        <dbReference type="ChEBI" id="CHEBI:15378"/>
        <dbReference type="ChEBI" id="CHEBI:30616"/>
        <dbReference type="ChEBI" id="CHEBI:43474"/>
        <dbReference type="ChEBI" id="CHEBI:149470"/>
        <dbReference type="ChEBI" id="CHEBI:149473"/>
        <dbReference type="ChEBI" id="CHEBI:456216"/>
    </reaction>
</comment>
<dbReference type="NCBIfam" id="TIGR00347">
    <property type="entry name" value="bioD"/>
    <property type="match status" value="1"/>
</dbReference>